<organism evidence="4 5">
    <name type="scientific">Streptosporangium canum</name>
    <dbReference type="NCBI Taxonomy" id="324952"/>
    <lineage>
        <taxon>Bacteria</taxon>
        <taxon>Bacillati</taxon>
        <taxon>Actinomycetota</taxon>
        <taxon>Actinomycetes</taxon>
        <taxon>Streptosporangiales</taxon>
        <taxon>Streptosporangiaceae</taxon>
        <taxon>Streptosporangium</taxon>
    </lineage>
</organism>
<dbReference type="AlphaFoldDB" id="A0A1I4D974"/>
<dbReference type="GO" id="GO:0003700">
    <property type="term" value="F:DNA-binding transcription factor activity"/>
    <property type="evidence" value="ECO:0007669"/>
    <property type="project" value="TreeGrafter"/>
</dbReference>
<feature type="region of interest" description="Disordered" evidence="2">
    <location>
        <begin position="1"/>
        <end position="23"/>
    </location>
</feature>
<dbReference type="SUPFAM" id="SSF47413">
    <property type="entry name" value="lambda repressor-like DNA-binding domains"/>
    <property type="match status" value="1"/>
</dbReference>
<evidence type="ECO:0000256" key="2">
    <source>
        <dbReference type="SAM" id="MobiDB-lite"/>
    </source>
</evidence>
<dbReference type="SUPFAM" id="SSF48452">
    <property type="entry name" value="TPR-like"/>
    <property type="match status" value="1"/>
</dbReference>
<dbReference type="InterPro" id="IPR010982">
    <property type="entry name" value="Lambda_DNA-bd_dom_sf"/>
</dbReference>
<dbReference type="GeneID" id="96302887"/>
<evidence type="ECO:0000313" key="5">
    <source>
        <dbReference type="Proteomes" id="UP000199111"/>
    </source>
</evidence>
<dbReference type="Gene3D" id="1.25.40.10">
    <property type="entry name" value="Tetratricopeptide repeat domain"/>
    <property type="match status" value="1"/>
</dbReference>
<dbReference type="InterPro" id="IPR001387">
    <property type="entry name" value="Cro/C1-type_HTH"/>
</dbReference>
<name>A0A1I4D974_9ACTN</name>
<evidence type="ECO:0000259" key="3">
    <source>
        <dbReference type="PROSITE" id="PS50943"/>
    </source>
</evidence>
<sequence length="431" mass="46090">MSTATAPVGQRIKTARRQRGISQAELAHPELSDSYVSLIENGKRTAPPAVLELLAEKLECSLSYLVSGVTAEQQEELELGLRHARQALDGDRAAEARTRYTALLAEDAIASLPHLRQEAELGLAGALRACDELDEAIPLLAGVRHRDAAQMPAELYASVTRALSECHRRRGDLAAAVRVAEEILGGAVRPAWSEEHVRLGAELLLAYAERGDLLRGGQFRGELLAAAGRLGTPVALIAAHRAAAVLAMESGHGEEALAHVERALAVQSELGDPPGLNRLRVACAGIALSARPADAGRWRRLLIAARAEPATGPAGAAEALECTVNLIRAELLLGSPEAAEGYLAAVRDQIEHLPRDRQAEIRLLAGQTMAGLGRRREAVRELAAVAAWLREVPSTRRTTRSWLAVARILQEVEEPGDSVAAYQRALTCMGL</sequence>
<dbReference type="CDD" id="cd00093">
    <property type="entry name" value="HTH_XRE"/>
    <property type="match status" value="1"/>
</dbReference>
<dbReference type="SMART" id="SM00530">
    <property type="entry name" value="HTH_XRE"/>
    <property type="match status" value="1"/>
</dbReference>
<reference evidence="5" key="1">
    <citation type="submission" date="2016-10" db="EMBL/GenBank/DDBJ databases">
        <authorList>
            <person name="Varghese N."/>
            <person name="Submissions S."/>
        </authorList>
    </citation>
    <scope>NUCLEOTIDE SEQUENCE [LARGE SCALE GENOMIC DNA]</scope>
    <source>
        <strain evidence="5">CGMCC 4.2126</strain>
    </source>
</reference>
<dbReference type="Gene3D" id="1.10.260.40">
    <property type="entry name" value="lambda repressor-like DNA-binding domains"/>
    <property type="match status" value="1"/>
</dbReference>
<dbReference type="GO" id="GO:0005829">
    <property type="term" value="C:cytosol"/>
    <property type="evidence" value="ECO:0007669"/>
    <property type="project" value="TreeGrafter"/>
</dbReference>
<accession>A0A1I4D974</accession>
<dbReference type="InterPro" id="IPR011990">
    <property type="entry name" value="TPR-like_helical_dom_sf"/>
</dbReference>
<feature type="domain" description="HTH cro/C1-type" evidence="3">
    <location>
        <begin position="12"/>
        <end position="65"/>
    </location>
</feature>
<gene>
    <name evidence="4" type="ORF">SAMN05216275_14044</name>
</gene>
<keyword evidence="1" id="KW-0238">DNA-binding</keyword>
<dbReference type="PANTHER" id="PTHR46797">
    <property type="entry name" value="HTH-TYPE TRANSCRIPTIONAL REGULATOR"/>
    <property type="match status" value="1"/>
</dbReference>
<dbReference type="EMBL" id="FOQY01000040">
    <property type="protein sequence ID" value="SFK90334.1"/>
    <property type="molecule type" value="Genomic_DNA"/>
</dbReference>
<evidence type="ECO:0000313" key="4">
    <source>
        <dbReference type="EMBL" id="SFK90334.1"/>
    </source>
</evidence>
<keyword evidence="5" id="KW-1185">Reference proteome</keyword>
<protein>
    <submittedName>
        <fullName evidence="4">Helix-turn-helix domain-containing protein</fullName>
    </submittedName>
</protein>
<dbReference type="PANTHER" id="PTHR46797:SF1">
    <property type="entry name" value="METHYLPHOSPHONATE SYNTHASE"/>
    <property type="match status" value="1"/>
</dbReference>
<evidence type="ECO:0000256" key="1">
    <source>
        <dbReference type="ARBA" id="ARBA00023125"/>
    </source>
</evidence>
<dbReference type="Proteomes" id="UP000199111">
    <property type="component" value="Unassembled WGS sequence"/>
</dbReference>
<dbReference type="GO" id="GO:0003677">
    <property type="term" value="F:DNA binding"/>
    <property type="evidence" value="ECO:0007669"/>
    <property type="project" value="UniProtKB-KW"/>
</dbReference>
<dbReference type="InterPro" id="IPR050807">
    <property type="entry name" value="TransReg_Diox_bact_type"/>
</dbReference>
<dbReference type="PROSITE" id="PS50943">
    <property type="entry name" value="HTH_CROC1"/>
    <property type="match status" value="1"/>
</dbReference>
<dbReference type="RefSeq" id="WP_093891412.1">
    <property type="nucleotide sequence ID" value="NZ_FOQY01000040.1"/>
</dbReference>
<proteinExistence type="predicted"/>
<dbReference type="Pfam" id="PF01381">
    <property type="entry name" value="HTH_3"/>
    <property type="match status" value="1"/>
</dbReference>